<dbReference type="InterPro" id="IPR009057">
    <property type="entry name" value="Homeodomain-like_sf"/>
</dbReference>
<dbReference type="HOGENOM" id="CLU_069356_12_3_4"/>
<dbReference type="AlphaFoldDB" id="C6XBI6"/>
<dbReference type="Proteomes" id="UP000002743">
    <property type="component" value="Chromosome"/>
</dbReference>
<dbReference type="OrthoDB" id="5816932at2"/>
<dbReference type="KEGG" id="mei:Msip34_2719"/>
<dbReference type="eggNOG" id="COG1309">
    <property type="taxonomic scope" value="Bacteria"/>
</dbReference>
<dbReference type="SUPFAM" id="SSF46689">
    <property type="entry name" value="Homeodomain-like"/>
    <property type="match status" value="1"/>
</dbReference>
<dbReference type="Gene3D" id="1.10.357.10">
    <property type="entry name" value="Tetracycline Repressor, domain 2"/>
    <property type="match status" value="1"/>
</dbReference>
<keyword evidence="3" id="KW-0804">Transcription</keyword>
<dbReference type="PANTHER" id="PTHR30055">
    <property type="entry name" value="HTH-TYPE TRANSCRIPTIONAL REGULATOR RUTR"/>
    <property type="match status" value="1"/>
</dbReference>
<organism evidence="6 7">
    <name type="scientific">Methylovorus glucosotrophus (strain SIP3-4)</name>
    <dbReference type="NCBI Taxonomy" id="582744"/>
    <lineage>
        <taxon>Bacteria</taxon>
        <taxon>Pseudomonadati</taxon>
        <taxon>Pseudomonadota</taxon>
        <taxon>Betaproteobacteria</taxon>
        <taxon>Nitrosomonadales</taxon>
        <taxon>Methylophilaceae</taxon>
        <taxon>Methylovorus</taxon>
    </lineage>
</organism>
<reference evidence="6 7" key="2">
    <citation type="journal article" date="2011" name="J. Bacteriol.">
        <title>Genomes of three methylotrophs from a single niche uncover genetic and metabolic divergence of Methylophilaceae.</title>
        <authorList>
            <person name="Lapidus A."/>
            <person name="Clum A."/>
            <person name="Labutti K."/>
            <person name="Kaluzhnaya M.G."/>
            <person name="Lim S."/>
            <person name="Beck D.A."/>
            <person name="Glavina Del Rio T."/>
            <person name="Nolan M."/>
            <person name="Mavromatis K."/>
            <person name="Huntemann M."/>
            <person name="Lucas S."/>
            <person name="Lidstrom M.E."/>
            <person name="Ivanova N."/>
            <person name="Chistoserdova L."/>
        </authorList>
    </citation>
    <scope>NUCLEOTIDE SEQUENCE [LARGE SCALE GENOMIC DNA]</scope>
    <source>
        <strain evidence="6 7">SIP3-4</strain>
    </source>
</reference>
<feature type="domain" description="HTH tetR-type" evidence="5">
    <location>
        <begin position="10"/>
        <end position="70"/>
    </location>
</feature>
<dbReference type="InterPro" id="IPR036271">
    <property type="entry name" value="Tet_transcr_reg_TetR-rel_C_sf"/>
</dbReference>
<dbReference type="PROSITE" id="PS50977">
    <property type="entry name" value="HTH_TETR_2"/>
    <property type="match status" value="1"/>
</dbReference>
<dbReference type="Pfam" id="PF00440">
    <property type="entry name" value="TetR_N"/>
    <property type="match status" value="1"/>
</dbReference>
<keyword evidence="7" id="KW-1185">Reference proteome</keyword>
<name>C6XBI6_METGS</name>
<dbReference type="RefSeq" id="WP_015831171.1">
    <property type="nucleotide sequence ID" value="NC_012969.1"/>
</dbReference>
<evidence type="ECO:0000256" key="3">
    <source>
        <dbReference type="ARBA" id="ARBA00023163"/>
    </source>
</evidence>
<proteinExistence type="predicted"/>
<reference evidence="7" key="1">
    <citation type="submission" date="2009-07" db="EMBL/GenBank/DDBJ databases">
        <title>Complete sequence of chromosome of Methylovorus sp. SIP3-4.</title>
        <authorList>
            <person name="Lucas S."/>
            <person name="Copeland A."/>
            <person name="Lapidus A."/>
            <person name="Glavina del Rio T."/>
            <person name="Tice H."/>
            <person name="Bruce D."/>
            <person name="Goodwin L."/>
            <person name="Pitluck S."/>
            <person name="Clum A."/>
            <person name="Larimer F."/>
            <person name="Land M."/>
            <person name="Hauser L."/>
            <person name="Kyrpides N."/>
            <person name="Mikhailova N."/>
            <person name="Kayluzhnaya M."/>
            <person name="Chistoserdova L."/>
        </authorList>
    </citation>
    <scope>NUCLEOTIDE SEQUENCE [LARGE SCALE GENOMIC DNA]</scope>
    <source>
        <strain evidence="7">SIP3-4</strain>
    </source>
</reference>
<dbReference type="PANTHER" id="PTHR30055:SF240">
    <property type="entry name" value="HTH-TYPE TRANSCRIPTIONAL REGULATOR ACRR"/>
    <property type="match status" value="1"/>
</dbReference>
<dbReference type="STRING" id="582744.Msip34_2719"/>
<dbReference type="GO" id="GO:0003700">
    <property type="term" value="F:DNA-binding transcription factor activity"/>
    <property type="evidence" value="ECO:0007669"/>
    <property type="project" value="TreeGrafter"/>
</dbReference>
<dbReference type="GO" id="GO:0000976">
    <property type="term" value="F:transcription cis-regulatory region binding"/>
    <property type="evidence" value="ECO:0007669"/>
    <property type="project" value="TreeGrafter"/>
</dbReference>
<evidence type="ECO:0000256" key="1">
    <source>
        <dbReference type="ARBA" id="ARBA00023015"/>
    </source>
</evidence>
<evidence type="ECO:0000259" key="5">
    <source>
        <dbReference type="PROSITE" id="PS50977"/>
    </source>
</evidence>
<evidence type="ECO:0000256" key="2">
    <source>
        <dbReference type="ARBA" id="ARBA00023125"/>
    </source>
</evidence>
<protein>
    <submittedName>
        <fullName evidence="6">Transcriptional regulator, TetR family</fullName>
    </submittedName>
</protein>
<gene>
    <name evidence="6" type="ordered locus">Msip34_2719</name>
</gene>
<dbReference type="InterPro" id="IPR050109">
    <property type="entry name" value="HTH-type_TetR-like_transc_reg"/>
</dbReference>
<dbReference type="SUPFAM" id="SSF48498">
    <property type="entry name" value="Tetracyclin repressor-like, C-terminal domain"/>
    <property type="match status" value="1"/>
</dbReference>
<keyword evidence="2 4" id="KW-0238">DNA-binding</keyword>
<evidence type="ECO:0000256" key="4">
    <source>
        <dbReference type="PROSITE-ProRule" id="PRU00335"/>
    </source>
</evidence>
<evidence type="ECO:0000313" key="7">
    <source>
        <dbReference type="Proteomes" id="UP000002743"/>
    </source>
</evidence>
<keyword evidence="1" id="KW-0805">Transcription regulation</keyword>
<dbReference type="InterPro" id="IPR001647">
    <property type="entry name" value="HTH_TetR"/>
</dbReference>
<dbReference type="EMBL" id="CP001674">
    <property type="protein sequence ID" value="ACT51956.1"/>
    <property type="molecule type" value="Genomic_DNA"/>
</dbReference>
<accession>C6XBI6</accession>
<evidence type="ECO:0000313" key="6">
    <source>
        <dbReference type="EMBL" id="ACT51956.1"/>
    </source>
</evidence>
<feature type="DNA-binding region" description="H-T-H motif" evidence="4">
    <location>
        <begin position="33"/>
        <end position="52"/>
    </location>
</feature>
<sequence>MARKTKEDSQRTRDLILDAAEHVIYERGMSLTTMANIADAANVSRGAVYGHYKGKVELAIAMAERAIHTAPSLERGPEEPALVYLKRYCLHEVHSYIDASSLQRVLFILYVRIDDTPELVSIRERWEQKRAAVIAQCLQAAIQEGSLAADSDVALYTLYVQAQIEGIFSILFFNHDTTIDKWDIAERLCSMGLERLTLPARP</sequence>
<dbReference type="PRINTS" id="PR00455">
    <property type="entry name" value="HTHTETR"/>
</dbReference>